<sequence>MKTRSHAARWASSIAIGATIAAAGILAAAPAQAATNLVKNGDFETGALTPWTSYPSGSSQVVGPDAGHGDAHGGTYFATVPAGSSISRTVTGLTASRSYLAVAYLRNDAGATDFFMGLRYFDAQHPNVIASEEKVSSSQDWTRVGVAFATDASHSQVGVLLQNASASGNGYADDVAVIALSTARLEIQRDQAAAAQLSQSGSDPTNWSELQSALTQADEAFWDAAATDIQVQDAAIRLHAALQAFSLAPVGVTSPGHTTYYVSSSTGDDTNNGLTPETAWKTVAKVDASTFAAGDKILFKGGDQWLGTTLHPRGSGAAGDPIVLGAYDDAGEKPLIDSQNDVISMRTYDLVKQDANSHLTPLAEDFHASVYLDNQQYWTIQDLEVSNHAPGDTDLTGDGESRDGIMIMNDNGGTLHSVHVVDCYVHGVLGSKSDKTYWGSAGIIYTVMLKAPGATVQSNYDDVLIEGNYVVNTNRQGIVTNSRQNLRADIDTTGALADSIAAGLSPWYPSTNVVIRDNYVKDVAGDGILPQVTDHALVEYNTVDGFNERSGGASAGIWAWNADHTVFQLNESSGGTTTQDGEGYDIDYGQTGTIYQYNYSHDNDGGFMLICSSGQGSNTSGPGAGVKSQNGVVRYNISQNDQAHTFMFSGYSDGTQIYNNTLYQGPGVNARPIDFWAWEGTYPTSASFYNNIFDLQSAGAWNFTDTVADGTLKDVSDLFTFDGNTIYGSHTANEPADPDKLTNDPVLVAPGSGTTRTPVGGRYLTPDLTGYRLQATSPDIGTGVVVEQMNGTTIGGIAANGGRDYWGDAVTPGQRPNRGADNR</sequence>
<evidence type="ECO:0008006" key="7">
    <source>
        <dbReference type="Google" id="ProtNLM"/>
    </source>
</evidence>
<keyword evidence="2" id="KW-0732">Signal</keyword>
<evidence type="ECO:0000256" key="1">
    <source>
        <dbReference type="ARBA" id="ARBA00022801"/>
    </source>
</evidence>
<keyword evidence="6" id="KW-1185">Reference proteome</keyword>
<dbReference type="SUPFAM" id="SSF51126">
    <property type="entry name" value="Pectin lyase-like"/>
    <property type="match status" value="1"/>
</dbReference>
<dbReference type="EMBL" id="BAABBX010000014">
    <property type="protein sequence ID" value="GAA4189518.1"/>
    <property type="molecule type" value="Genomic_DNA"/>
</dbReference>
<feature type="domain" description="CBM-cenC" evidence="3">
    <location>
        <begin position="36"/>
        <end position="158"/>
    </location>
</feature>
<dbReference type="InterPro" id="IPR006626">
    <property type="entry name" value="PbH1"/>
</dbReference>
<organism evidence="5 6">
    <name type="scientific">Gryllotalpicola kribbensis</name>
    <dbReference type="NCBI Taxonomy" id="993084"/>
    <lineage>
        <taxon>Bacteria</taxon>
        <taxon>Bacillati</taxon>
        <taxon>Actinomycetota</taxon>
        <taxon>Actinomycetes</taxon>
        <taxon>Micrococcales</taxon>
        <taxon>Microbacteriaceae</taxon>
        <taxon>Gryllotalpicola</taxon>
    </lineage>
</organism>
<keyword evidence="1" id="KW-0378">Hydrolase</keyword>
<feature type="signal peptide" evidence="2">
    <location>
        <begin position="1"/>
        <end position="33"/>
    </location>
</feature>
<evidence type="ECO:0000259" key="3">
    <source>
        <dbReference type="Pfam" id="PF02018"/>
    </source>
</evidence>
<reference evidence="6" key="1">
    <citation type="journal article" date="2019" name="Int. J. Syst. Evol. Microbiol.">
        <title>The Global Catalogue of Microorganisms (GCM) 10K type strain sequencing project: providing services to taxonomists for standard genome sequencing and annotation.</title>
        <authorList>
            <consortium name="The Broad Institute Genomics Platform"/>
            <consortium name="The Broad Institute Genome Sequencing Center for Infectious Disease"/>
            <person name="Wu L."/>
            <person name="Ma J."/>
        </authorList>
    </citation>
    <scope>NUCLEOTIDE SEQUENCE [LARGE SCALE GENOMIC DNA]</scope>
    <source>
        <strain evidence="6">JCM 17593</strain>
    </source>
</reference>
<accession>A0ABP8AT19</accession>
<dbReference type="Pfam" id="PF13229">
    <property type="entry name" value="Beta_helix"/>
    <property type="match status" value="1"/>
</dbReference>
<dbReference type="InterPro" id="IPR003305">
    <property type="entry name" value="CenC_carb-bd"/>
</dbReference>
<protein>
    <recommendedName>
        <fullName evidence="7">Right handed beta helix domain-containing protein</fullName>
    </recommendedName>
</protein>
<feature type="domain" description="Right handed beta helix" evidence="4">
    <location>
        <begin position="370"/>
        <end position="570"/>
    </location>
</feature>
<dbReference type="Gene3D" id="2.60.120.260">
    <property type="entry name" value="Galactose-binding domain-like"/>
    <property type="match status" value="1"/>
</dbReference>
<dbReference type="InterPro" id="IPR011050">
    <property type="entry name" value="Pectin_lyase_fold/virulence"/>
</dbReference>
<dbReference type="InterPro" id="IPR039448">
    <property type="entry name" value="Beta_helix"/>
</dbReference>
<dbReference type="Pfam" id="PF02018">
    <property type="entry name" value="CBM_4_9"/>
    <property type="match status" value="1"/>
</dbReference>
<dbReference type="SMART" id="SM00710">
    <property type="entry name" value="PbH1"/>
    <property type="match status" value="7"/>
</dbReference>
<evidence type="ECO:0000256" key="2">
    <source>
        <dbReference type="SAM" id="SignalP"/>
    </source>
</evidence>
<dbReference type="Proteomes" id="UP001500213">
    <property type="component" value="Unassembled WGS sequence"/>
</dbReference>
<name>A0ABP8AT19_9MICO</name>
<evidence type="ECO:0000313" key="6">
    <source>
        <dbReference type="Proteomes" id="UP001500213"/>
    </source>
</evidence>
<evidence type="ECO:0000259" key="4">
    <source>
        <dbReference type="Pfam" id="PF13229"/>
    </source>
</evidence>
<dbReference type="InterPro" id="IPR012334">
    <property type="entry name" value="Pectin_lyas_fold"/>
</dbReference>
<gene>
    <name evidence="5" type="ORF">GCM10022288_17450</name>
</gene>
<dbReference type="RefSeq" id="WP_344775933.1">
    <property type="nucleotide sequence ID" value="NZ_BAABBX010000014.1"/>
</dbReference>
<proteinExistence type="predicted"/>
<comment type="caution">
    <text evidence="5">The sequence shown here is derived from an EMBL/GenBank/DDBJ whole genome shotgun (WGS) entry which is preliminary data.</text>
</comment>
<dbReference type="Gene3D" id="2.160.20.10">
    <property type="entry name" value="Single-stranded right-handed beta-helix, Pectin lyase-like"/>
    <property type="match status" value="1"/>
</dbReference>
<evidence type="ECO:0000313" key="5">
    <source>
        <dbReference type="EMBL" id="GAA4189518.1"/>
    </source>
</evidence>
<feature type="chain" id="PRO_5046021450" description="Right handed beta helix domain-containing protein" evidence="2">
    <location>
        <begin position="34"/>
        <end position="823"/>
    </location>
</feature>